<dbReference type="EMBL" id="UYIQ01000001">
    <property type="protein sequence ID" value="VDG81792.1"/>
    <property type="molecule type" value="Genomic_DNA"/>
</dbReference>
<sequence length="180" mass="19981">MKEMMKFSLFMLCFVVALVSCSKDKNQDPLQDLQNKSMTYEDFFKTVSEKEVSVPEDKVLFISYEYNKQDYTITLLSATESNPSSEIASIVASERNKLNSAIAAPLLTSKYTIHCKGSSNGDWTKTCNSKLGCRNTIHECVDAGGCATMCKANMVYVPDIKAFYISADIDELVSSKVEGL</sequence>
<dbReference type="Proteomes" id="UP000276733">
    <property type="component" value="Unassembled WGS sequence"/>
</dbReference>
<protein>
    <recommendedName>
        <fullName evidence="3">Lipoprotein</fullName>
    </recommendedName>
</protein>
<evidence type="ECO:0008006" key="3">
    <source>
        <dbReference type="Google" id="ProtNLM"/>
    </source>
</evidence>
<dbReference type="AlphaFoldDB" id="A0A7Z8YD81"/>
<dbReference type="RefSeq" id="WP_181831396.1">
    <property type="nucleotide sequence ID" value="NZ_JAYKBS010000004.1"/>
</dbReference>
<proteinExistence type="predicted"/>
<reference evidence="1 2" key="1">
    <citation type="submission" date="2018-11" db="EMBL/GenBank/DDBJ databases">
        <authorList>
            <consortium name="Pathogen Informatics"/>
        </authorList>
    </citation>
    <scope>NUCLEOTIDE SEQUENCE [LARGE SCALE GENOMIC DNA]</scope>
    <source>
        <strain evidence="1 2">NCTC11458</strain>
    </source>
</reference>
<organism evidence="1 2">
    <name type="scientific">Capnocytophaga ochracea</name>
    <dbReference type="NCBI Taxonomy" id="1018"/>
    <lineage>
        <taxon>Bacteria</taxon>
        <taxon>Pseudomonadati</taxon>
        <taxon>Bacteroidota</taxon>
        <taxon>Flavobacteriia</taxon>
        <taxon>Flavobacteriales</taxon>
        <taxon>Flavobacteriaceae</taxon>
        <taxon>Capnocytophaga</taxon>
    </lineage>
</organism>
<dbReference type="PROSITE" id="PS51257">
    <property type="entry name" value="PROKAR_LIPOPROTEIN"/>
    <property type="match status" value="1"/>
</dbReference>
<accession>A0A7Z8YD81</accession>
<gene>
    <name evidence="1" type="ORF">NCTC11458_01087</name>
</gene>
<evidence type="ECO:0000313" key="2">
    <source>
        <dbReference type="Proteomes" id="UP000276733"/>
    </source>
</evidence>
<comment type="caution">
    <text evidence="1">The sequence shown here is derived from an EMBL/GenBank/DDBJ whole genome shotgun (WGS) entry which is preliminary data.</text>
</comment>
<name>A0A7Z8YD81_CAPOC</name>
<evidence type="ECO:0000313" key="1">
    <source>
        <dbReference type="EMBL" id="VDG81792.1"/>
    </source>
</evidence>